<name>A0A2T7NIV4_POMCA</name>
<proteinExistence type="predicted"/>
<dbReference type="AlphaFoldDB" id="A0A2T7NIV4"/>
<feature type="region of interest" description="Disordered" evidence="2">
    <location>
        <begin position="410"/>
        <end position="436"/>
    </location>
</feature>
<feature type="coiled-coil region" evidence="1">
    <location>
        <begin position="98"/>
        <end position="132"/>
    </location>
</feature>
<sequence length="598" mass="68473">MLGFQLWSTNRDDHFGRVQQRLKMSRKSESDLHRVEDRDVEDLPGEDFHRKLFESLDAACKETGQIIHDVHKDKHFAADYELVMPRVQQAALRCTATMEKAESLCRAMEHRIVALHAESQELEAREELLRQEQDAVSTRGHELYWRGNCREMERNLGESFIARERCLSVEGARSFRDEVSEKLLRTADLLRVAELRTCSLDSQLHATMKLMGQTLEKWRMARGEWVDALDNLTQLQRDKILEWLTSSEPRSEAQQQLGEQTVDYLYLLQQERHLAGSVPPHHTCRFPPSDFQKPVAELLHLIVSSKQQQEQEQAKNSGELLEKLNLSRQEEMLNGACHEGGTALHRCGKVSDLATLVTQTVNRQPPHPFHQVTTHAHCPQEDDRCFYDSEDNYTEDSWFSEDRVKDKLQGKYSRLDQNQRKSRSVDGSDNDTTDISDTDFYDDEVYRLSILSGAQAYPQLHTYPYIPKAKTVAGDKDSFYNCLLPVRSPENLNHSPQSLCPEACVSRLWQGRHLLVPRASVQSDGGTQQDGKDHEGFLGFSQRGELLAKGDIDSNIGAMMTDRNNDTHVGGRRLHLSIIVHSSFYLSVPFPQSVHVEN</sequence>
<keyword evidence="1" id="KW-0175">Coiled coil</keyword>
<dbReference type="OrthoDB" id="6074927at2759"/>
<gene>
    <name evidence="3" type="ORF">C0Q70_19260</name>
</gene>
<evidence type="ECO:0000256" key="2">
    <source>
        <dbReference type="SAM" id="MobiDB-lite"/>
    </source>
</evidence>
<dbReference type="Proteomes" id="UP000245119">
    <property type="component" value="Linkage Group LG12"/>
</dbReference>
<protein>
    <submittedName>
        <fullName evidence="3">Uncharacterized protein</fullName>
    </submittedName>
</protein>
<accession>A0A2T7NIV4</accession>
<keyword evidence="4" id="KW-1185">Reference proteome</keyword>
<dbReference type="EMBL" id="PZQS01000012">
    <property type="protein sequence ID" value="PVD21094.1"/>
    <property type="molecule type" value="Genomic_DNA"/>
</dbReference>
<evidence type="ECO:0000256" key="1">
    <source>
        <dbReference type="SAM" id="Coils"/>
    </source>
</evidence>
<organism evidence="3 4">
    <name type="scientific">Pomacea canaliculata</name>
    <name type="common">Golden apple snail</name>
    <dbReference type="NCBI Taxonomy" id="400727"/>
    <lineage>
        <taxon>Eukaryota</taxon>
        <taxon>Metazoa</taxon>
        <taxon>Spiralia</taxon>
        <taxon>Lophotrochozoa</taxon>
        <taxon>Mollusca</taxon>
        <taxon>Gastropoda</taxon>
        <taxon>Caenogastropoda</taxon>
        <taxon>Architaenioglossa</taxon>
        <taxon>Ampullarioidea</taxon>
        <taxon>Ampullariidae</taxon>
        <taxon>Pomacea</taxon>
    </lineage>
</organism>
<evidence type="ECO:0000313" key="3">
    <source>
        <dbReference type="EMBL" id="PVD21094.1"/>
    </source>
</evidence>
<reference evidence="3 4" key="1">
    <citation type="submission" date="2018-04" db="EMBL/GenBank/DDBJ databases">
        <title>The genome of golden apple snail Pomacea canaliculata provides insight into stress tolerance and invasive adaptation.</title>
        <authorList>
            <person name="Liu C."/>
            <person name="Liu B."/>
            <person name="Ren Y."/>
            <person name="Zhang Y."/>
            <person name="Wang H."/>
            <person name="Li S."/>
            <person name="Jiang F."/>
            <person name="Yin L."/>
            <person name="Zhang G."/>
            <person name="Qian W."/>
            <person name="Fan W."/>
        </authorList>
    </citation>
    <scope>NUCLEOTIDE SEQUENCE [LARGE SCALE GENOMIC DNA]</scope>
    <source>
        <strain evidence="3">SZHN2017</strain>
        <tissue evidence="3">Muscle</tissue>
    </source>
</reference>
<comment type="caution">
    <text evidence="3">The sequence shown here is derived from an EMBL/GenBank/DDBJ whole genome shotgun (WGS) entry which is preliminary data.</text>
</comment>
<feature type="compositionally biased region" description="Basic and acidic residues" evidence="2">
    <location>
        <begin position="410"/>
        <end position="426"/>
    </location>
</feature>
<evidence type="ECO:0000313" key="4">
    <source>
        <dbReference type="Proteomes" id="UP000245119"/>
    </source>
</evidence>